<keyword evidence="3" id="KW-1185">Reference proteome</keyword>
<dbReference type="EMBL" id="AGNL01016940">
    <property type="protein sequence ID" value="EJK64736.1"/>
    <property type="molecule type" value="Genomic_DNA"/>
</dbReference>
<sequence>MKRKVHSNAVGVDRLCPHIARHACPDSVAIPARDEHFRLHTSPTSALDRLKHYCSTLRVRILYETAPPDQLHHLPGLLQSSSSYPMISMSRSNPAHRLKPDLFRLALLRKLLLPIPEFVHAPQCKCGATFDIYGHHALSCPRNSKKGEWAWGAFESCRQGDEEGRRIHEAPLREAPGGVRRARDVTRRPQQRHLEEDRDRELEELLIKALVDLPGHGGKSEDTRRDHGGAGYQGEGTVDELAAGKFS</sequence>
<reference evidence="2 3" key="1">
    <citation type="journal article" date="2012" name="Genome Biol.">
        <title>Genome and low-iron response of an oceanic diatom adapted to chronic iron limitation.</title>
        <authorList>
            <person name="Lommer M."/>
            <person name="Specht M."/>
            <person name="Roy A.S."/>
            <person name="Kraemer L."/>
            <person name="Andreson R."/>
            <person name="Gutowska M.A."/>
            <person name="Wolf J."/>
            <person name="Bergner S.V."/>
            <person name="Schilhabel M.B."/>
            <person name="Klostermeier U.C."/>
            <person name="Beiko R.G."/>
            <person name="Rosenstiel P."/>
            <person name="Hippler M."/>
            <person name="Laroche J."/>
        </authorList>
    </citation>
    <scope>NUCLEOTIDE SEQUENCE [LARGE SCALE GENOMIC DNA]</scope>
    <source>
        <strain evidence="2 3">CCMP1005</strain>
    </source>
</reference>
<proteinExistence type="predicted"/>
<feature type="region of interest" description="Disordered" evidence="1">
    <location>
        <begin position="176"/>
        <end position="197"/>
    </location>
</feature>
<feature type="compositionally biased region" description="Basic and acidic residues" evidence="1">
    <location>
        <begin position="181"/>
        <end position="197"/>
    </location>
</feature>
<protein>
    <submittedName>
        <fullName evidence="2">Uncharacterized protein</fullName>
    </submittedName>
</protein>
<feature type="compositionally biased region" description="Basic and acidic residues" evidence="1">
    <location>
        <begin position="218"/>
        <end position="228"/>
    </location>
</feature>
<gene>
    <name evidence="2" type="ORF">THAOC_14499</name>
</gene>
<organism evidence="2 3">
    <name type="scientific">Thalassiosira oceanica</name>
    <name type="common">Marine diatom</name>
    <dbReference type="NCBI Taxonomy" id="159749"/>
    <lineage>
        <taxon>Eukaryota</taxon>
        <taxon>Sar</taxon>
        <taxon>Stramenopiles</taxon>
        <taxon>Ochrophyta</taxon>
        <taxon>Bacillariophyta</taxon>
        <taxon>Coscinodiscophyceae</taxon>
        <taxon>Thalassiosirophycidae</taxon>
        <taxon>Thalassiosirales</taxon>
        <taxon>Thalassiosiraceae</taxon>
        <taxon>Thalassiosira</taxon>
    </lineage>
</organism>
<dbReference type="AlphaFoldDB" id="K0SUR5"/>
<dbReference type="Proteomes" id="UP000266841">
    <property type="component" value="Unassembled WGS sequence"/>
</dbReference>
<evidence type="ECO:0000313" key="2">
    <source>
        <dbReference type="EMBL" id="EJK64736.1"/>
    </source>
</evidence>
<comment type="caution">
    <text evidence="2">The sequence shown here is derived from an EMBL/GenBank/DDBJ whole genome shotgun (WGS) entry which is preliminary data.</text>
</comment>
<name>K0SUR5_THAOC</name>
<feature type="region of interest" description="Disordered" evidence="1">
    <location>
        <begin position="213"/>
        <end position="247"/>
    </location>
</feature>
<evidence type="ECO:0000313" key="3">
    <source>
        <dbReference type="Proteomes" id="UP000266841"/>
    </source>
</evidence>
<accession>K0SUR5</accession>
<evidence type="ECO:0000256" key="1">
    <source>
        <dbReference type="SAM" id="MobiDB-lite"/>
    </source>
</evidence>